<dbReference type="Proteomes" id="UP000799302">
    <property type="component" value="Unassembled WGS sequence"/>
</dbReference>
<name>A0A6A6TZ01_9PEZI</name>
<evidence type="ECO:0000313" key="3">
    <source>
        <dbReference type="Proteomes" id="UP000799302"/>
    </source>
</evidence>
<sequence length="439" mass="48965">MEEKQADHEVTDTAITNNVASPVDPETSRPRPQSKASEHSLVNLANLLNHDIPIQRPQSLNRKSWSTPDLAFALPESYLLGSSIARNRKVRAQSSSTLPKIEPRIPDPVPPNRSFLKGVRSVLRMRNPSFRTTQPTIPEEKPDTVEWYNQSPFQQTTVQGKRVSSVIYFSPAPKATPPPPSTHRELIFIGANGAASFYQLVSSPDFKMRKVRSLTIVIDGNNWSSTQDADWTAGLAPFASPARHRLRRLVVLISGNTLFTKRSLRIGAGQLTYERMKYDVGIGKCWPYWQALYARCGTRADWLAAPMQPGTVKNFVVAAVARIKKVPIVVVGGAVESAVKDTWMASCVKKRWGKKVEEGIPAWAKGVGVIDVGEQRLEKGGMNELVRVDRSGTTAPWDDWRASMATWEEVEMDKLRDINLGWKVIKGNGRYVVGREDEL</sequence>
<dbReference type="EMBL" id="MU004242">
    <property type="protein sequence ID" value="KAF2664551.1"/>
    <property type="molecule type" value="Genomic_DNA"/>
</dbReference>
<evidence type="ECO:0000313" key="2">
    <source>
        <dbReference type="EMBL" id="KAF2664551.1"/>
    </source>
</evidence>
<reference evidence="2" key="1">
    <citation type="journal article" date="2020" name="Stud. Mycol.">
        <title>101 Dothideomycetes genomes: a test case for predicting lifestyles and emergence of pathogens.</title>
        <authorList>
            <person name="Haridas S."/>
            <person name="Albert R."/>
            <person name="Binder M."/>
            <person name="Bloem J."/>
            <person name="Labutti K."/>
            <person name="Salamov A."/>
            <person name="Andreopoulos B."/>
            <person name="Baker S."/>
            <person name="Barry K."/>
            <person name="Bills G."/>
            <person name="Bluhm B."/>
            <person name="Cannon C."/>
            <person name="Castanera R."/>
            <person name="Culley D."/>
            <person name="Daum C."/>
            <person name="Ezra D."/>
            <person name="Gonzalez J."/>
            <person name="Henrissat B."/>
            <person name="Kuo A."/>
            <person name="Liang C."/>
            <person name="Lipzen A."/>
            <person name="Lutzoni F."/>
            <person name="Magnuson J."/>
            <person name="Mondo S."/>
            <person name="Nolan M."/>
            <person name="Ohm R."/>
            <person name="Pangilinan J."/>
            <person name="Park H.-J."/>
            <person name="Ramirez L."/>
            <person name="Alfaro M."/>
            <person name="Sun H."/>
            <person name="Tritt A."/>
            <person name="Yoshinaga Y."/>
            <person name="Zwiers L.-H."/>
            <person name="Turgeon B."/>
            <person name="Goodwin S."/>
            <person name="Spatafora J."/>
            <person name="Crous P."/>
            <person name="Grigoriev I."/>
        </authorList>
    </citation>
    <scope>NUCLEOTIDE SEQUENCE</scope>
    <source>
        <strain evidence="2">CBS 115976</strain>
    </source>
</reference>
<organism evidence="2 3">
    <name type="scientific">Microthyrium microscopicum</name>
    <dbReference type="NCBI Taxonomy" id="703497"/>
    <lineage>
        <taxon>Eukaryota</taxon>
        <taxon>Fungi</taxon>
        <taxon>Dikarya</taxon>
        <taxon>Ascomycota</taxon>
        <taxon>Pezizomycotina</taxon>
        <taxon>Dothideomycetes</taxon>
        <taxon>Dothideomycetes incertae sedis</taxon>
        <taxon>Microthyriales</taxon>
        <taxon>Microthyriaceae</taxon>
        <taxon>Microthyrium</taxon>
    </lineage>
</organism>
<feature type="region of interest" description="Disordered" evidence="1">
    <location>
        <begin position="1"/>
        <end position="37"/>
    </location>
</feature>
<accession>A0A6A6TZ01</accession>
<proteinExistence type="predicted"/>
<feature type="compositionally biased region" description="Basic and acidic residues" evidence="1">
    <location>
        <begin position="1"/>
        <end position="11"/>
    </location>
</feature>
<protein>
    <submittedName>
        <fullName evidence="2">Uncharacterized protein</fullName>
    </submittedName>
</protein>
<dbReference type="AlphaFoldDB" id="A0A6A6TZ01"/>
<gene>
    <name evidence="2" type="ORF">BT63DRAFT_429311</name>
</gene>
<keyword evidence="3" id="KW-1185">Reference proteome</keyword>
<evidence type="ECO:0000256" key="1">
    <source>
        <dbReference type="SAM" id="MobiDB-lite"/>
    </source>
</evidence>